<organism evidence="2 3">
    <name type="scientific">Mycteria americana</name>
    <name type="common">Wood stork</name>
    <dbReference type="NCBI Taxonomy" id="33587"/>
    <lineage>
        <taxon>Eukaryota</taxon>
        <taxon>Metazoa</taxon>
        <taxon>Chordata</taxon>
        <taxon>Craniata</taxon>
        <taxon>Vertebrata</taxon>
        <taxon>Euteleostomi</taxon>
        <taxon>Archelosauria</taxon>
        <taxon>Archosauria</taxon>
        <taxon>Dinosauria</taxon>
        <taxon>Saurischia</taxon>
        <taxon>Theropoda</taxon>
        <taxon>Coelurosauria</taxon>
        <taxon>Aves</taxon>
        <taxon>Neognathae</taxon>
        <taxon>Neoaves</taxon>
        <taxon>Aequornithes</taxon>
        <taxon>Ciconiiformes</taxon>
        <taxon>Ciconiidae</taxon>
        <taxon>Mycteria</taxon>
    </lineage>
</organism>
<sequence>MLLLQPPCLGLLKRIARNTLFDISSGLTAFYNEVAGLVGEGRVVDVVYLDVSKAFDIVSCKTLIDKLMMYGLDKWAVRWTENCLNDQVQRVVINGTRSIWGQATKGVPKGSMLGPILCNIFINDLDDGAECTLSKFEGDTELGGVADTPEGCAAIQRDLDRTEEGAD</sequence>
<dbReference type="PANTHER" id="PTHR33332">
    <property type="entry name" value="REVERSE TRANSCRIPTASE DOMAIN-CONTAINING PROTEIN"/>
    <property type="match status" value="1"/>
</dbReference>
<name>A0AAN7P7A6_MYCAM</name>
<reference evidence="2 3" key="1">
    <citation type="journal article" date="2023" name="J. Hered.">
        <title>Chromosome-level genome of the wood stork (Mycteria americana) provides insight into avian chromosome evolution.</title>
        <authorList>
            <person name="Flamio R. Jr."/>
            <person name="Ramstad K.M."/>
        </authorList>
    </citation>
    <scope>NUCLEOTIDE SEQUENCE [LARGE SCALE GENOMIC DNA]</scope>
    <source>
        <strain evidence="2">JAX WOST 10</strain>
    </source>
</reference>
<accession>A0AAN7P7A6</accession>
<keyword evidence="3" id="KW-1185">Reference proteome</keyword>
<protein>
    <recommendedName>
        <fullName evidence="1">Reverse transcriptase domain-containing protein</fullName>
    </recommendedName>
</protein>
<dbReference type="PROSITE" id="PS50878">
    <property type="entry name" value="RT_POL"/>
    <property type="match status" value="1"/>
</dbReference>
<dbReference type="Pfam" id="PF00078">
    <property type="entry name" value="RVT_1"/>
    <property type="match status" value="1"/>
</dbReference>
<gene>
    <name evidence="2" type="ORF">QYF61_021735</name>
</gene>
<evidence type="ECO:0000313" key="3">
    <source>
        <dbReference type="Proteomes" id="UP001333110"/>
    </source>
</evidence>
<dbReference type="AlphaFoldDB" id="A0AAN7P7A6"/>
<dbReference type="InterPro" id="IPR000477">
    <property type="entry name" value="RT_dom"/>
</dbReference>
<dbReference type="EMBL" id="JAUNZN010000002">
    <property type="protein sequence ID" value="KAK4827782.1"/>
    <property type="molecule type" value="Genomic_DNA"/>
</dbReference>
<dbReference type="Proteomes" id="UP001333110">
    <property type="component" value="Unassembled WGS sequence"/>
</dbReference>
<proteinExistence type="predicted"/>
<comment type="caution">
    <text evidence="2">The sequence shown here is derived from an EMBL/GenBank/DDBJ whole genome shotgun (WGS) entry which is preliminary data.</text>
</comment>
<evidence type="ECO:0000313" key="2">
    <source>
        <dbReference type="EMBL" id="KAK4827782.1"/>
    </source>
</evidence>
<evidence type="ECO:0000259" key="1">
    <source>
        <dbReference type="PROSITE" id="PS50878"/>
    </source>
</evidence>
<feature type="domain" description="Reverse transcriptase" evidence="1">
    <location>
        <begin position="1"/>
        <end position="167"/>
    </location>
</feature>